<feature type="domain" description="Methyltransferase type 11" evidence="4">
    <location>
        <begin position="51"/>
        <end position="146"/>
    </location>
</feature>
<evidence type="ECO:0000259" key="4">
    <source>
        <dbReference type="Pfam" id="PF08241"/>
    </source>
</evidence>
<dbReference type="PANTHER" id="PTHR43464:SF19">
    <property type="entry name" value="UBIQUINONE BIOSYNTHESIS O-METHYLTRANSFERASE, MITOCHONDRIAL"/>
    <property type="match status" value="1"/>
</dbReference>
<dbReference type="InterPro" id="IPR029063">
    <property type="entry name" value="SAM-dependent_MTases_sf"/>
</dbReference>
<dbReference type="InterPro" id="IPR013216">
    <property type="entry name" value="Methyltransf_11"/>
</dbReference>
<dbReference type="GO" id="GO:0008757">
    <property type="term" value="F:S-adenosylmethionine-dependent methyltransferase activity"/>
    <property type="evidence" value="ECO:0007669"/>
    <property type="project" value="InterPro"/>
</dbReference>
<dbReference type="PANTHER" id="PTHR43464">
    <property type="entry name" value="METHYLTRANSFERASE"/>
    <property type="match status" value="1"/>
</dbReference>
<evidence type="ECO:0000256" key="3">
    <source>
        <dbReference type="ARBA" id="ARBA00022691"/>
    </source>
</evidence>
<comment type="caution">
    <text evidence="5">The sequence shown here is derived from an EMBL/GenBank/DDBJ whole genome shotgun (WGS) entry which is preliminary data.</text>
</comment>
<dbReference type="HAMAP" id="MF_02057">
    <property type="entry name" value="tRNA_methyltr_CmoM"/>
    <property type="match status" value="1"/>
</dbReference>
<dbReference type="EMBL" id="LAZR01000114">
    <property type="protein sequence ID" value="KKN89908.1"/>
    <property type="molecule type" value="Genomic_DNA"/>
</dbReference>
<dbReference type="CDD" id="cd02440">
    <property type="entry name" value="AdoMet_MTases"/>
    <property type="match status" value="1"/>
</dbReference>
<accession>A0A0F9XDR7</accession>
<evidence type="ECO:0000313" key="5">
    <source>
        <dbReference type="EMBL" id="KKN89908.1"/>
    </source>
</evidence>
<dbReference type="Pfam" id="PF08241">
    <property type="entry name" value="Methyltransf_11"/>
    <property type="match status" value="1"/>
</dbReference>
<sequence length="259" mass="29398">MTDRYFDQMGAHFARKIYASPKGAIRLAVLTRDLTEWLPEIAEPDQSLQILDVGAGLGHISEWLIDQGHRVTVCDPSSDMIEAARERLDSLPSAYPVEYLQAPLQDLPARGQTFDLVVCHAVLEWLADPEAAMVCLRRLVGPQGAISLAVYNRDALIYKNLIKGQFRKLKRNQLAGEGGRSLTPQQPLDPREALEWAEACGLSRHYQTGIRVFHDYMPEPFKSQAELADVLDQELLYSQHPAYRHLGRYLHWWLRPVSN</sequence>
<gene>
    <name evidence="5" type="ORF">LCGC14_0232850</name>
</gene>
<dbReference type="GO" id="GO:0032259">
    <property type="term" value="P:methylation"/>
    <property type="evidence" value="ECO:0007669"/>
    <property type="project" value="UniProtKB-KW"/>
</dbReference>
<evidence type="ECO:0000256" key="2">
    <source>
        <dbReference type="ARBA" id="ARBA00022679"/>
    </source>
</evidence>
<dbReference type="InterPro" id="IPR033664">
    <property type="entry name" value="Cmo5U_methylTrfase"/>
</dbReference>
<organism evidence="5">
    <name type="scientific">marine sediment metagenome</name>
    <dbReference type="NCBI Taxonomy" id="412755"/>
    <lineage>
        <taxon>unclassified sequences</taxon>
        <taxon>metagenomes</taxon>
        <taxon>ecological metagenomes</taxon>
    </lineage>
</organism>
<keyword evidence="1" id="KW-0489">Methyltransferase</keyword>
<proteinExistence type="inferred from homology"/>
<keyword evidence="2" id="KW-0808">Transferase</keyword>
<reference evidence="5" key="1">
    <citation type="journal article" date="2015" name="Nature">
        <title>Complex archaea that bridge the gap between prokaryotes and eukaryotes.</title>
        <authorList>
            <person name="Spang A."/>
            <person name="Saw J.H."/>
            <person name="Jorgensen S.L."/>
            <person name="Zaremba-Niedzwiedzka K."/>
            <person name="Martijn J."/>
            <person name="Lind A.E."/>
            <person name="van Eijk R."/>
            <person name="Schleper C."/>
            <person name="Guy L."/>
            <person name="Ettema T.J."/>
        </authorList>
    </citation>
    <scope>NUCLEOTIDE SEQUENCE</scope>
</reference>
<keyword evidence="3" id="KW-0949">S-adenosyl-L-methionine</keyword>
<dbReference type="Gene3D" id="3.40.50.150">
    <property type="entry name" value="Vaccinia Virus protein VP39"/>
    <property type="match status" value="1"/>
</dbReference>
<dbReference type="AlphaFoldDB" id="A0A0F9XDR7"/>
<evidence type="ECO:0000256" key="1">
    <source>
        <dbReference type="ARBA" id="ARBA00022603"/>
    </source>
</evidence>
<dbReference type="SUPFAM" id="SSF53335">
    <property type="entry name" value="S-adenosyl-L-methionine-dependent methyltransferases"/>
    <property type="match status" value="1"/>
</dbReference>
<protein>
    <recommendedName>
        <fullName evidence="4">Methyltransferase type 11 domain-containing protein</fullName>
    </recommendedName>
</protein>
<name>A0A0F9XDR7_9ZZZZ</name>